<dbReference type="PANTHER" id="PTHR47966:SF51">
    <property type="entry name" value="BETA-SITE APP-CLEAVING ENZYME, ISOFORM A-RELATED"/>
    <property type="match status" value="1"/>
</dbReference>
<keyword evidence="2" id="KW-1015">Disulfide bond</keyword>
<feature type="disulfide bond" evidence="2">
    <location>
        <begin position="285"/>
        <end position="322"/>
    </location>
</feature>
<dbReference type="OrthoDB" id="771136at2759"/>
<evidence type="ECO:0000313" key="5">
    <source>
        <dbReference type="EMBL" id="KGQ03575.1"/>
    </source>
</evidence>
<keyword evidence="5" id="KW-0645">Protease</keyword>
<dbReference type="HOGENOM" id="CLU_030513_0_0_1"/>
<dbReference type="Proteomes" id="UP000030106">
    <property type="component" value="Unassembled WGS sequence"/>
</dbReference>
<comment type="similarity">
    <text evidence="1">Belongs to the peptidase A1 family.</text>
</comment>
<evidence type="ECO:0000256" key="2">
    <source>
        <dbReference type="PIRSR" id="PIRSR601461-2"/>
    </source>
</evidence>
<dbReference type="PANTHER" id="PTHR47966">
    <property type="entry name" value="BETA-SITE APP-CLEAVING ENZYME, ISOFORM A-RELATED"/>
    <property type="match status" value="1"/>
</dbReference>
<reference evidence="5 6" key="1">
    <citation type="submission" date="2012-10" db="EMBL/GenBank/DDBJ databases">
        <title>Genome sequencing and analysis of entomopathogenic fungi Beauveria bassiana D1-5.</title>
        <authorList>
            <person name="Li Q."/>
            <person name="Wang L."/>
            <person name="Zhang Z."/>
            <person name="Wang Q."/>
            <person name="Ren J."/>
            <person name="Wang M."/>
            <person name="Xu W."/>
            <person name="Wang J."/>
            <person name="Lu Y."/>
            <person name="Du Q."/>
            <person name="Sun Z."/>
        </authorList>
    </citation>
    <scope>NUCLEOTIDE SEQUENCE [LARGE SCALE GENOMIC DNA]</scope>
    <source>
        <strain evidence="5 6">D1-5</strain>
    </source>
</reference>
<dbReference type="Gene3D" id="2.40.70.10">
    <property type="entry name" value="Acid Proteases"/>
    <property type="match status" value="2"/>
</dbReference>
<dbReference type="EMBL" id="ANFO01001194">
    <property type="protein sequence ID" value="KGQ03575.1"/>
    <property type="molecule type" value="Genomic_DNA"/>
</dbReference>
<dbReference type="InterPro" id="IPR033121">
    <property type="entry name" value="PEPTIDASE_A1"/>
</dbReference>
<sequence length="392" mass="41491">MRVSATSLCLLAGQAVAAPPAARQEGAVEPVVQDGVFQLPLFTVASEEELLEGGNGTTGTATTKRQVPAGLDKVKYGGARPVMALGVTIELGTPPQKVLVEPDTASYQLWVPGGTTTDGGAGAEPVYFDSDASTSKQDRKMKSAAAYGTSEMVEFDIISDEVSVGDASKQEGDQVQCVWHGFAQKGRGQLTFGGYDTSKFSGPLEKLPILPNGKNYYSVSVQSVSFMASTCGSSEVVLNKQTASRDLIMIIESGSPSMALTDDLFEMLEAKLQVKPSSPLLTVPCDLVDAGASLHFKMTDRTIVSVPLADMLHRKVDSDKNCILALQKSASESDMWIGSHFLRRSFVLFDPDDKSVYVARGADSGSSIVAIDGKMPTDAVKGKCSEEPAVAE</sequence>
<evidence type="ECO:0000313" key="6">
    <source>
        <dbReference type="Proteomes" id="UP000030106"/>
    </source>
</evidence>
<dbReference type="GO" id="GO:0004190">
    <property type="term" value="F:aspartic-type endopeptidase activity"/>
    <property type="evidence" value="ECO:0007669"/>
    <property type="project" value="InterPro"/>
</dbReference>
<feature type="signal peptide" evidence="3">
    <location>
        <begin position="1"/>
        <end position="17"/>
    </location>
</feature>
<dbReference type="PROSITE" id="PS51767">
    <property type="entry name" value="PEPTIDASE_A1"/>
    <property type="match status" value="1"/>
</dbReference>
<name>A0A0A2VBX8_BEABA</name>
<keyword evidence="5" id="KW-0378">Hydrolase</keyword>
<dbReference type="InterPro" id="IPR021109">
    <property type="entry name" value="Peptidase_aspartic_dom_sf"/>
</dbReference>
<comment type="caution">
    <text evidence="5">The sequence shown here is derived from an EMBL/GenBank/DDBJ whole genome shotgun (WGS) entry which is preliminary data.</text>
</comment>
<dbReference type="CDD" id="cd05471">
    <property type="entry name" value="pepsin_like"/>
    <property type="match status" value="1"/>
</dbReference>
<protein>
    <submittedName>
        <fullName evidence="5">Acid protease</fullName>
    </submittedName>
</protein>
<dbReference type="STRING" id="1245745.A0A0A2VBX8"/>
<feature type="chain" id="PRO_5001995397" evidence="3">
    <location>
        <begin position="18"/>
        <end position="392"/>
    </location>
</feature>
<evidence type="ECO:0000256" key="1">
    <source>
        <dbReference type="ARBA" id="ARBA00007447"/>
    </source>
</evidence>
<evidence type="ECO:0000256" key="3">
    <source>
        <dbReference type="SAM" id="SignalP"/>
    </source>
</evidence>
<keyword evidence="3" id="KW-0732">Signal</keyword>
<proteinExistence type="inferred from homology"/>
<evidence type="ECO:0000259" key="4">
    <source>
        <dbReference type="PROSITE" id="PS51767"/>
    </source>
</evidence>
<dbReference type="GO" id="GO:0006508">
    <property type="term" value="P:proteolysis"/>
    <property type="evidence" value="ECO:0007669"/>
    <property type="project" value="UniProtKB-KW"/>
</dbReference>
<dbReference type="InterPro" id="IPR001461">
    <property type="entry name" value="Aspartic_peptidase_A1"/>
</dbReference>
<dbReference type="PRINTS" id="PR00792">
    <property type="entry name" value="PEPSIN"/>
</dbReference>
<dbReference type="Pfam" id="PF00026">
    <property type="entry name" value="Asp"/>
    <property type="match status" value="2"/>
</dbReference>
<gene>
    <name evidence="5" type="ORF">BBAD15_g11178</name>
</gene>
<organism evidence="5 6">
    <name type="scientific">Beauveria bassiana D1-5</name>
    <dbReference type="NCBI Taxonomy" id="1245745"/>
    <lineage>
        <taxon>Eukaryota</taxon>
        <taxon>Fungi</taxon>
        <taxon>Dikarya</taxon>
        <taxon>Ascomycota</taxon>
        <taxon>Pezizomycotina</taxon>
        <taxon>Sordariomycetes</taxon>
        <taxon>Hypocreomycetidae</taxon>
        <taxon>Hypocreales</taxon>
        <taxon>Cordycipitaceae</taxon>
        <taxon>Beauveria</taxon>
    </lineage>
</organism>
<dbReference type="SUPFAM" id="SSF50630">
    <property type="entry name" value="Acid proteases"/>
    <property type="match status" value="1"/>
</dbReference>
<dbReference type="InterPro" id="IPR034164">
    <property type="entry name" value="Pepsin-like_dom"/>
</dbReference>
<dbReference type="AlphaFoldDB" id="A0A0A2VBX8"/>
<accession>A0A0A2VBX8</accession>
<feature type="domain" description="Peptidase A1" evidence="4">
    <location>
        <begin position="1"/>
        <end position="359"/>
    </location>
</feature>